<dbReference type="PANTHER" id="PTHR43065">
    <property type="entry name" value="SENSOR HISTIDINE KINASE"/>
    <property type="match status" value="1"/>
</dbReference>
<dbReference type="KEGG" id="fia:NA23_09675"/>
<comment type="catalytic activity">
    <reaction evidence="1">
        <text>ATP + protein L-histidine = ADP + protein N-phospho-L-histidine.</text>
        <dbReference type="EC" id="2.7.13.3"/>
    </reaction>
</comment>
<dbReference type="PANTHER" id="PTHR43065:SF47">
    <property type="match status" value="1"/>
</dbReference>
<evidence type="ECO:0000259" key="6">
    <source>
        <dbReference type="PROSITE" id="PS50109"/>
    </source>
</evidence>
<dbReference type="CDD" id="cd00082">
    <property type="entry name" value="HisKA"/>
    <property type="match status" value="1"/>
</dbReference>
<dbReference type="InterPro" id="IPR003661">
    <property type="entry name" value="HisK_dim/P_dom"/>
</dbReference>
<dbReference type="InterPro" id="IPR036890">
    <property type="entry name" value="HATPase_C_sf"/>
</dbReference>
<dbReference type="InterPro" id="IPR004358">
    <property type="entry name" value="Sig_transdc_His_kin-like_C"/>
</dbReference>
<dbReference type="GO" id="GO:0000155">
    <property type="term" value="F:phosphorelay sensor kinase activity"/>
    <property type="evidence" value="ECO:0007669"/>
    <property type="project" value="InterPro"/>
</dbReference>
<keyword evidence="7" id="KW-0808">Transferase</keyword>
<keyword evidence="7" id="KW-0418">Kinase</keyword>
<name>A0AAJ5I6D0_FERIS</name>
<feature type="transmembrane region" description="Helical" evidence="5">
    <location>
        <begin position="12"/>
        <end position="33"/>
    </location>
</feature>
<keyword evidence="5" id="KW-1133">Transmembrane helix</keyword>
<dbReference type="EMBL" id="CP014334">
    <property type="protein sequence ID" value="UOE96770.1"/>
    <property type="molecule type" value="Genomic_DNA"/>
</dbReference>
<sequence>MVGKYKERKSERIYLALNLVILVIVAFIFSWYAKTFYENWQKEIDTFMKNMAASLSYPAWTYDRRVIEELVKVMIEKRDIFSVAVYDDKGSKLAIKEKKLELTLFDQIFGTRRLAKSLNLTFADTFVGSISFGYTDRQARMFLVTTGFVATLFYIVLVLLILNLKKNKQLALMVNELNEMNSELETAFNELEEAQNKVINAEKMAALGKLMVNIAHDINTPTGIIYSSLTEQMNRLESVREKFEADELTEEDFKDCLNTVRELTDIMIRNARKITELVQSLKRVALNEMTQTWAEVNIKSVVNDVLNAMHPKLRKTKIEVVTEVDDNLVAYTIPGVIAQILMNLIDNAIVHAFDYDNPGKIVIKFEKVKSRNDGEFLLFTFSDNGKGMDEETKKRAFEPFYTTDKESGTGLGLSIVYNLVVDILGGEIELESMPGKGTTFHIKIPLMKKER</sequence>
<evidence type="ECO:0000256" key="5">
    <source>
        <dbReference type="SAM" id="Phobius"/>
    </source>
</evidence>
<evidence type="ECO:0000313" key="7">
    <source>
        <dbReference type="EMBL" id="UOE96770.1"/>
    </source>
</evidence>
<keyword evidence="4" id="KW-0175">Coiled coil</keyword>
<organism evidence="7 8">
    <name type="scientific">Fervidobacterium islandicum</name>
    <dbReference type="NCBI Taxonomy" id="2423"/>
    <lineage>
        <taxon>Bacteria</taxon>
        <taxon>Thermotogati</taxon>
        <taxon>Thermotogota</taxon>
        <taxon>Thermotogae</taxon>
        <taxon>Thermotogales</taxon>
        <taxon>Fervidobacteriaceae</taxon>
        <taxon>Fervidobacterium</taxon>
    </lineage>
</organism>
<keyword evidence="8" id="KW-1185">Reference proteome</keyword>
<feature type="domain" description="Histidine kinase" evidence="6">
    <location>
        <begin position="213"/>
        <end position="448"/>
    </location>
</feature>
<keyword evidence="5" id="KW-0812">Transmembrane</keyword>
<dbReference type="InterPro" id="IPR005467">
    <property type="entry name" value="His_kinase_dom"/>
</dbReference>
<reference evidence="7 8" key="1">
    <citation type="journal article" date="2015" name="Stand. Genomic Sci.">
        <title>Genome sequence of a native-feather degrading extremely thermophilic Eubacterium, Fervidobacterium islandicum AW-1.</title>
        <authorList>
            <person name="Lee Y.J."/>
            <person name="Jeong H."/>
            <person name="Park G.S."/>
            <person name="Kwak Y."/>
            <person name="Lee S.J."/>
            <person name="Lee S.J."/>
            <person name="Park M.K."/>
            <person name="Kim J.Y."/>
            <person name="Kang H.K."/>
            <person name="Shin J.H."/>
            <person name="Lee D.W."/>
        </authorList>
    </citation>
    <scope>NUCLEOTIDE SEQUENCE [LARGE SCALE GENOMIC DNA]</scope>
    <source>
        <strain evidence="7 8">AW-1</strain>
    </source>
</reference>
<feature type="transmembrane region" description="Helical" evidence="5">
    <location>
        <begin position="141"/>
        <end position="164"/>
    </location>
</feature>
<evidence type="ECO:0000256" key="4">
    <source>
        <dbReference type="SAM" id="Coils"/>
    </source>
</evidence>
<dbReference type="PROSITE" id="PS50109">
    <property type="entry name" value="HIS_KIN"/>
    <property type="match status" value="1"/>
</dbReference>
<keyword evidence="3" id="KW-0597">Phosphoprotein</keyword>
<dbReference type="EC" id="2.7.13.3" evidence="2"/>
<dbReference type="RefSeq" id="WP_033191687.1">
    <property type="nucleotide sequence ID" value="NZ_CP014334.2"/>
</dbReference>
<dbReference type="PRINTS" id="PR00344">
    <property type="entry name" value="BCTRLSENSOR"/>
</dbReference>
<protein>
    <recommendedName>
        <fullName evidence="2">histidine kinase</fullName>
        <ecNumber evidence="2">2.7.13.3</ecNumber>
    </recommendedName>
</protein>
<evidence type="ECO:0000256" key="2">
    <source>
        <dbReference type="ARBA" id="ARBA00012438"/>
    </source>
</evidence>
<evidence type="ECO:0000256" key="3">
    <source>
        <dbReference type="ARBA" id="ARBA00022553"/>
    </source>
</evidence>
<dbReference type="Pfam" id="PF02518">
    <property type="entry name" value="HATPase_c"/>
    <property type="match status" value="1"/>
</dbReference>
<keyword evidence="5" id="KW-0472">Membrane</keyword>
<dbReference type="InterPro" id="IPR003594">
    <property type="entry name" value="HATPase_dom"/>
</dbReference>
<proteinExistence type="predicted"/>
<dbReference type="AlphaFoldDB" id="A0AAJ5I6D0"/>
<evidence type="ECO:0000256" key="1">
    <source>
        <dbReference type="ARBA" id="ARBA00000085"/>
    </source>
</evidence>
<dbReference type="Proteomes" id="UP000093740">
    <property type="component" value="Chromosome"/>
</dbReference>
<dbReference type="CDD" id="cd00075">
    <property type="entry name" value="HATPase"/>
    <property type="match status" value="1"/>
</dbReference>
<feature type="coiled-coil region" evidence="4">
    <location>
        <begin position="167"/>
        <end position="246"/>
    </location>
</feature>
<dbReference type="SMART" id="SM00387">
    <property type="entry name" value="HATPase_c"/>
    <property type="match status" value="1"/>
</dbReference>
<dbReference type="Gene3D" id="3.30.565.10">
    <property type="entry name" value="Histidine kinase-like ATPase, C-terminal domain"/>
    <property type="match status" value="1"/>
</dbReference>
<evidence type="ECO:0000313" key="8">
    <source>
        <dbReference type="Proteomes" id="UP000093740"/>
    </source>
</evidence>
<accession>A0AAJ5I6D0</accession>
<dbReference type="SUPFAM" id="SSF55874">
    <property type="entry name" value="ATPase domain of HSP90 chaperone/DNA topoisomerase II/histidine kinase"/>
    <property type="match status" value="1"/>
</dbReference>
<dbReference type="Gene3D" id="1.10.287.130">
    <property type="match status" value="1"/>
</dbReference>
<gene>
    <name evidence="7" type="ORF">NA23_09675</name>
</gene>